<comment type="caution">
    <text evidence="3">The sequence shown here is derived from an EMBL/GenBank/DDBJ whole genome shotgun (WGS) entry which is preliminary data.</text>
</comment>
<dbReference type="InterPro" id="IPR052016">
    <property type="entry name" value="Bact_Sigma-Reg"/>
</dbReference>
<dbReference type="Pfam" id="PF07228">
    <property type="entry name" value="SpoIIE"/>
    <property type="match status" value="1"/>
</dbReference>
<gene>
    <name evidence="3" type="ORF">GCM10022207_56000</name>
</gene>
<organism evidence="3 4">
    <name type="scientific">Streptomyces lannensis</name>
    <dbReference type="NCBI Taxonomy" id="766498"/>
    <lineage>
        <taxon>Bacteria</taxon>
        <taxon>Bacillati</taxon>
        <taxon>Actinomycetota</taxon>
        <taxon>Actinomycetes</taxon>
        <taxon>Kitasatosporales</taxon>
        <taxon>Streptomycetaceae</taxon>
        <taxon>Streptomyces</taxon>
    </lineage>
</organism>
<dbReference type="Proteomes" id="UP001501563">
    <property type="component" value="Unassembled WGS sequence"/>
</dbReference>
<evidence type="ECO:0000259" key="2">
    <source>
        <dbReference type="SMART" id="SM00331"/>
    </source>
</evidence>
<dbReference type="EMBL" id="BAAAZA010000017">
    <property type="protein sequence ID" value="GAA3881900.1"/>
    <property type="molecule type" value="Genomic_DNA"/>
</dbReference>
<name>A0ABP7KPZ7_9ACTN</name>
<dbReference type="SUPFAM" id="SSF81606">
    <property type="entry name" value="PP2C-like"/>
    <property type="match status" value="1"/>
</dbReference>
<dbReference type="PANTHER" id="PTHR43156">
    <property type="entry name" value="STAGE II SPORULATION PROTEIN E-RELATED"/>
    <property type="match status" value="1"/>
</dbReference>
<evidence type="ECO:0000313" key="3">
    <source>
        <dbReference type="EMBL" id="GAA3881900.1"/>
    </source>
</evidence>
<dbReference type="Gene3D" id="3.30.450.40">
    <property type="match status" value="1"/>
</dbReference>
<dbReference type="SUPFAM" id="SSF55781">
    <property type="entry name" value="GAF domain-like"/>
    <property type="match status" value="2"/>
</dbReference>
<dbReference type="CDD" id="cd16936">
    <property type="entry name" value="HATPase_RsbW-like"/>
    <property type="match status" value="1"/>
</dbReference>
<reference evidence="4" key="1">
    <citation type="journal article" date="2019" name="Int. J. Syst. Evol. Microbiol.">
        <title>The Global Catalogue of Microorganisms (GCM) 10K type strain sequencing project: providing services to taxonomists for standard genome sequencing and annotation.</title>
        <authorList>
            <consortium name="The Broad Institute Genomics Platform"/>
            <consortium name="The Broad Institute Genome Sequencing Center for Infectious Disease"/>
            <person name="Wu L."/>
            <person name="Ma J."/>
        </authorList>
    </citation>
    <scope>NUCLEOTIDE SEQUENCE [LARGE SCALE GENOMIC DNA]</scope>
    <source>
        <strain evidence="4">JCM 16578</strain>
    </source>
</reference>
<proteinExistence type="predicted"/>
<evidence type="ECO:0000313" key="4">
    <source>
        <dbReference type="Proteomes" id="UP001501563"/>
    </source>
</evidence>
<dbReference type="SMART" id="SM00331">
    <property type="entry name" value="PP2C_SIG"/>
    <property type="match status" value="1"/>
</dbReference>
<evidence type="ECO:0000256" key="1">
    <source>
        <dbReference type="ARBA" id="ARBA00022801"/>
    </source>
</evidence>
<dbReference type="RefSeq" id="WP_345551922.1">
    <property type="nucleotide sequence ID" value="NZ_BAAAZA010000017.1"/>
</dbReference>
<dbReference type="InterPro" id="IPR036890">
    <property type="entry name" value="HATPase_C_sf"/>
</dbReference>
<keyword evidence="4" id="KW-1185">Reference proteome</keyword>
<dbReference type="InterPro" id="IPR001932">
    <property type="entry name" value="PPM-type_phosphatase-like_dom"/>
</dbReference>
<keyword evidence="1" id="KW-0378">Hydrolase</keyword>
<dbReference type="InterPro" id="IPR003594">
    <property type="entry name" value="HATPase_dom"/>
</dbReference>
<dbReference type="Gene3D" id="3.60.40.10">
    <property type="entry name" value="PPM-type phosphatase domain"/>
    <property type="match status" value="1"/>
</dbReference>
<feature type="domain" description="PPM-type phosphatase" evidence="2">
    <location>
        <begin position="380"/>
        <end position="588"/>
    </location>
</feature>
<dbReference type="SUPFAM" id="SSF55874">
    <property type="entry name" value="ATPase domain of HSP90 chaperone/DNA topoisomerase II/histidine kinase"/>
    <property type="match status" value="1"/>
</dbReference>
<dbReference type="Pfam" id="PF13581">
    <property type="entry name" value="HATPase_c_2"/>
    <property type="match status" value="1"/>
</dbReference>
<dbReference type="InterPro" id="IPR029016">
    <property type="entry name" value="GAF-like_dom_sf"/>
</dbReference>
<sequence length="726" mass="77791">MERYEPIPPSSTHAPLAARDREQLLVTTAERLVVDMGAAAAAVFLKVPGAPDLRAAVVAVTTTGVGSLEHIPLGDMSLPSSRAWRSGRVETARHVDIVPGHPNLTVVAPFPLEAAAAPLFSPTRRFGTLTAFWLSVCDESSGRERERLAAAASALARDLDLLADQGVSMAPPRIPHVFAVEGRGAGTETLTPSTTPLIYHLHKLATYLATTVHIRDVVDISMERVMDGFQARAAVFGLVDGDRFRVASASGCAREFVRAVDGSPLTRPTPETEAIDRQHLILYGPGDAGPAGRLPEPLCDRQYFWVILPLLAEERAVGTLSMAFDVQRADIVSEQGTLTALATAVGQAVERTRMHEVQHALADDLQHALLPPVLPQPAGVVSTSRYTSATSGIELGGDWYDLIRLPEGRLVMVIGDVQGHNTAATVVMGELRSGVRAYATEGHDPGVVLARANQLLIGLDTDLFATCCCAWLDPDTGRAQMATAGHPPPLLRTADGRMPTVRLDAGMPLGIDPGTTFQVTDLQLEPGTLLAFYTDGLAGLGGDVDPRAVGAAFHDPGNLETVGDLLIGGFGDSPRRCPDDAALLLVAYEGPSAEAQRNVRQLRIQRRDLQGARRTRRLLREWLAGWDLSSMADDEELLLSEIVTNGLVHGDSDVYVYVRKYPERLRVEVRDSDPHPAAAVTVPREEDQAEGGRGLVIVSALASAWGNSPSGRGKTVWFELPTPSPH</sequence>
<accession>A0ABP7KPZ7</accession>
<dbReference type="InterPro" id="IPR036457">
    <property type="entry name" value="PPM-type-like_dom_sf"/>
</dbReference>
<dbReference type="PANTHER" id="PTHR43156:SF2">
    <property type="entry name" value="STAGE II SPORULATION PROTEIN E"/>
    <property type="match status" value="1"/>
</dbReference>
<protein>
    <recommendedName>
        <fullName evidence="2">PPM-type phosphatase domain-containing protein</fullName>
    </recommendedName>
</protein>
<dbReference type="Gene3D" id="3.30.565.10">
    <property type="entry name" value="Histidine kinase-like ATPase, C-terminal domain"/>
    <property type="match status" value="1"/>
</dbReference>